<gene>
    <name evidence="8" type="ORF">COCHEDRAFT_1228888</name>
</gene>
<evidence type="ECO:0000313" key="9">
    <source>
        <dbReference type="Proteomes" id="UP000016936"/>
    </source>
</evidence>
<dbReference type="PROSITE" id="PS51895">
    <property type="entry name" value="AA1"/>
    <property type="match status" value="1"/>
</dbReference>
<evidence type="ECO:0000259" key="7">
    <source>
        <dbReference type="PROSITE" id="PS51895"/>
    </source>
</evidence>
<dbReference type="Pfam" id="PF16541">
    <property type="entry name" value="AltA1"/>
    <property type="match status" value="1"/>
</dbReference>
<evidence type="ECO:0000256" key="6">
    <source>
        <dbReference type="SAM" id="SignalP"/>
    </source>
</evidence>
<dbReference type="Gene3D" id="2.40.350.20">
    <property type="match status" value="1"/>
</dbReference>
<feature type="chain" id="PRO_5004025916" description="AA1-like domain-containing protein" evidence="6">
    <location>
        <begin position="17"/>
        <end position="148"/>
    </location>
</feature>
<sequence>MKFFTAAAFFVGAAVALPAASECGEMVTITDYSLRWNFNEVESVSFKLSGNDATDLECTSPSGAIQEIPSPVYSCGDSKYSFGLQPVQSGFDTNNPQYNLAVYHETGPAVGLYAQTQVPTYCRAGGLSTSDRICDQIPATWPFNLNCS</sequence>
<dbReference type="InterPro" id="IPR032382">
    <property type="entry name" value="AltA1"/>
</dbReference>
<keyword evidence="3 6" id="KW-0732">Signal</keyword>
<feature type="domain" description="AA1-like" evidence="7">
    <location>
        <begin position="22"/>
        <end position="147"/>
    </location>
</feature>
<proteinExistence type="predicted"/>
<keyword evidence="4 5" id="KW-1015">Disulfide bond</keyword>
<name>M2TG68_COCH5</name>
<evidence type="ECO:0000256" key="3">
    <source>
        <dbReference type="ARBA" id="ARBA00022729"/>
    </source>
</evidence>
<dbReference type="HOGENOM" id="CLU_144932_1_0_1"/>
<dbReference type="Proteomes" id="UP000016936">
    <property type="component" value="Unassembled WGS sequence"/>
</dbReference>
<evidence type="ECO:0000256" key="5">
    <source>
        <dbReference type="PROSITE-ProRule" id="PRU01243"/>
    </source>
</evidence>
<comment type="subcellular location">
    <subcellularLocation>
        <location evidence="1">Secreted</location>
    </subcellularLocation>
</comment>
<keyword evidence="2" id="KW-0964">Secreted</keyword>
<accession>M2TG68</accession>
<dbReference type="eggNOG" id="ENOG502SP40">
    <property type="taxonomic scope" value="Eukaryota"/>
</dbReference>
<feature type="signal peptide" evidence="6">
    <location>
        <begin position="1"/>
        <end position="16"/>
    </location>
</feature>
<dbReference type="OMA" id="MVTITDY"/>
<reference evidence="8 9" key="1">
    <citation type="journal article" date="2012" name="PLoS Pathog.">
        <title>Diverse lifestyles and strategies of plant pathogenesis encoded in the genomes of eighteen Dothideomycetes fungi.</title>
        <authorList>
            <person name="Ohm R.A."/>
            <person name="Feau N."/>
            <person name="Henrissat B."/>
            <person name="Schoch C.L."/>
            <person name="Horwitz B.A."/>
            <person name="Barry K.W."/>
            <person name="Condon B.J."/>
            <person name="Copeland A.C."/>
            <person name="Dhillon B."/>
            <person name="Glaser F."/>
            <person name="Hesse C.N."/>
            <person name="Kosti I."/>
            <person name="LaButti K."/>
            <person name="Lindquist E.A."/>
            <person name="Lucas S."/>
            <person name="Salamov A.A."/>
            <person name="Bradshaw R.E."/>
            <person name="Ciuffetti L."/>
            <person name="Hamelin R.C."/>
            <person name="Kema G.H.J."/>
            <person name="Lawrence C."/>
            <person name="Scott J.A."/>
            <person name="Spatafora J.W."/>
            <person name="Turgeon B.G."/>
            <person name="de Wit P.J.G.M."/>
            <person name="Zhong S."/>
            <person name="Goodwin S.B."/>
            <person name="Grigoriev I.V."/>
        </authorList>
    </citation>
    <scope>NUCLEOTIDE SEQUENCE [LARGE SCALE GENOMIC DNA]</scope>
    <source>
        <strain evidence="9">C5 / ATCC 48332 / race O</strain>
    </source>
</reference>
<comment type="caution">
    <text evidence="5">Lacks conserved residue(s) required for the propagation of feature annotation.</text>
</comment>
<evidence type="ECO:0000313" key="8">
    <source>
        <dbReference type="EMBL" id="EMD85494.1"/>
    </source>
</evidence>
<feature type="disulfide bond" evidence="5">
    <location>
        <begin position="122"/>
        <end position="134"/>
    </location>
</feature>
<reference evidence="9" key="2">
    <citation type="journal article" date="2013" name="PLoS Genet.">
        <title>Comparative genome structure, secondary metabolite, and effector coding capacity across Cochliobolus pathogens.</title>
        <authorList>
            <person name="Condon B.J."/>
            <person name="Leng Y."/>
            <person name="Wu D."/>
            <person name="Bushley K.E."/>
            <person name="Ohm R.A."/>
            <person name="Otillar R."/>
            <person name="Martin J."/>
            <person name="Schackwitz W."/>
            <person name="Grimwood J."/>
            <person name="MohdZainudin N."/>
            <person name="Xue C."/>
            <person name="Wang R."/>
            <person name="Manning V.A."/>
            <person name="Dhillon B."/>
            <person name="Tu Z.J."/>
            <person name="Steffenson B.J."/>
            <person name="Salamov A."/>
            <person name="Sun H."/>
            <person name="Lowry S."/>
            <person name="LaButti K."/>
            <person name="Han J."/>
            <person name="Copeland A."/>
            <person name="Lindquist E."/>
            <person name="Barry K."/>
            <person name="Schmutz J."/>
            <person name="Baker S.E."/>
            <person name="Ciuffetti L.M."/>
            <person name="Grigoriev I.V."/>
            <person name="Zhong S."/>
            <person name="Turgeon B.G."/>
        </authorList>
    </citation>
    <scope>NUCLEOTIDE SEQUENCE [LARGE SCALE GENOMIC DNA]</scope>
    <source>
        <strain evidence="9">C5 / ATCC 48332 / race O</strain>
    </source>
</reference>
<dbReference type="AlphaFoldDB" id="M2TG68"/>
<evidence type="ECO:0000256" key="4">
    <source>
        <dbReference type="ARBA" id="ARBA00023157"/>
    </source>
</evidence>
<dbReference type="OrthoDB" id="3928926at2759"/>
<evidence type="ECO:0000256" key="2">
    <source>
        <dbReference type="ARBA" id="ARBA00022525"/>
    </source>
</evidence>
<dbReference type="GO" id="GO:0005576">
    <property type="term" value="C:extracellular region"/>
    <property type="evidence" value="ECO:0007669"/>
    <property type="project" value="UniProtKB-SubCell"/>
</dbReference>
<keyword evidence="9" id="KW-1185">Reference proteome</keyword>
<protein>
    <recommendedName>
        <fullName evidence="7">AA1-like domain-containing protein</fullName>
    </recommendedName>
</protein>
<dbReference type="EMBL" id="KB445588">
    <property type="protein sequence ID" value="EMD85494.1"/>
    <property type="molecule type" value="Genomic_DNA"/>
</dbReference>
<evidence type="ECO:0000256" key="1">
    <source>
        <dbReference type="ARBA" id="ARBA00004613"/>
    </source>
</evidence>
<organism evidence="8 9">
    <name type="scientific">Cochliobolus heterostrophus (strain C5 / ATCC 48332 / race O)</name>
    <name type="common">Southern corn leaf blight fungus</name>
    <name type="synonym">Bipolaris maydis</name>
    <dbReference type="NCBI Taxonomy" id="701091"/>
    <lineage>
        <taxon>Eukaryota</taxon>
        <taxon>Fungi</taxon>
        <taxon>Dikarya</taxon>
        <taxon>Ascomycota</taxon>
        <taxon>Pezizomycotina</taxon>
        <taxon>Dothideomycetes</taxon>
        <taxon>Pleosporomycetidae</taxon>
        <taxon>Pleosporales</taxon>
        <taxon>Pleosporineae</taxon>
        <taxon>Pleosporaceae</taxon>
        <taxon>Bipolaris</taxon>
    </lineage>
</organism>